<evidence type="ECO:0000313" key="4">
    <source>
        <dbReference type="WBParaSite" id="nRc.2.0.1.t25038-RA"/>
    </source>
</evidence>
<evidence type="ECO:0000259" key="2">
    <source>
        <dbReference type="PROSITE" id="PS50157"/>
    </source>
</evidence>
<sequence length="211" mass="24031">MNGINLFDGNDYSFCVFTIKKKNAAEFRVRRSSRLQQRIENRGEASSKILEYSTSGFFKCKLCPDRIYGSWKAVRDHAKQLHKDSSGFFTCRGSTCKKQVFGTYKSFAHHLTFVHSIVSPNCIYCSKKFKTVYSYANHLNRIHANELESAPAHQCNDSRSNRAPVGVTVLKELALSMIFDSMVADDDLLDHQGSVIEQSHPSARFFNKLQE</sequence>
<evidence type="ECO:0000313" key="3">
    <source>
        <dbReference type="Proteomes" id="UP000887565"/>
    </source>
</evidence>
<dbReference type="Proteomes" id="UP000887565">
    <property type="component" value="Unplaced"/>
</dbReference>
<keyword evidence="1" id="KW-0862">Zinc</keyword>
<dbReference type="SMART" id="SM00355">
    <property type="entry name" value="ZnF_C2H2"/>
    <property type="match status" value="3"/>
</dbReference>
<dbReference type="AlphaFoldDB" id="A0A915JGU7"/>
<dbReference type="PROSITE" id="PS00028">
    <property type="entry name" value="ZINC_FINGER_C2H2_1"/>
    <property type="match status" value="1"/>
</dbReference>
<keyword evidence="3" id="KW-1185">Reference proteome</keyword>
<reference evidence="4" key="1">
    <citation type="submission" date="2022-11" db="UniProtKB">
        <authorList>
            <consortium name="WormBaseParasite"/>
        </authorList>
    </citation>
    <scope>IDENTIFICATION</scope>
</reference>
<accession>A0A915JGU7</accession>
<keyword evidence="1" id="KW-0863">Zinc-finger</keyword>
<protein>
    <submittedName>
        <fullName evidence="4">C2H2-type domain-containing protein</fullName>
    </submittedName>
</protein>
<dbReference type="GO" id="GO:0008270">
    <property type="term" value="F:zinc ion binding"/>
    <property type="evidence" value="ECO:0007669"/>
    <property type="project" value="UniProtKB-KW"/>
</dbReference>
<name>A0A915JGU7_ROMCU</name>
<dbReference type="PROSITE" id="PS50157">
    <property type="entry name" value="ZINC_FINGER_C2H2_2"/>
    <property type="match status" value="1"/>
</dbReference>
<keyword evidence="1" id="KW-0479">Metal-binding</keyword>
<dbReference type="WBParaSite" id="nRc.2.0.1.t25038-RA">
    <property type="protein sequence ID" value="nRc.2.0.1.t25038-RA"/>
    <property type="gene ID" value="nRc.2.0.1.g25038"/>
</dbReference>
<feature type="domain" description="C2H2-type" evidence="2">
    <location>
        <begin position="120"/>
        <end position="148"/>
    </location>
</feature>
<dbReference type="InterPro" id="IPR013087">
    <property type="entry name" value="Znf_C2H2_type"/>
</dbReference>
<organism evidence="3 4">
    <name type="scientific">Romanomermis culicivorax</name>
    <name type="common">Nematode worm</name>
    <dbReference type="NCBI Taxonomy" id="13658"/>
    <lineage>
        <taxon>Eukaryota</taxon>
        <taxon>Metazoa</taxon>
        <taxon>Ecdysozoa</taxon>
        <taxon>Nematoda</taxon>
        <taxon>Enoplea</taxon>
        <taxon>Dorylaimia</taxon>
        <taxon>Mermithida</taxon>
        <taxon>Mermithoidea</taxon>
        <taxon>Mermithidae</taxon>
        <taxon>Romanomermis</taxon>
    </lineage>
</organism>
<evidence type="ECO:0000256" key="1">
    <source>
        <dbReference type="PROSITE-ProRule" id="PRU00042"/>
    </source>
</evidence>
<proteinExistence type="predicted"/>